<dbReference type="CDD" id="cd05018">
    <property type="entry name" value="CoxG"/>
    <property type="match status" value="1"/>
</dbReference>
<dbReference type="AlphaFoldDB" id="A0A3B0R7Z2"/>
<accession>A0A3B0R7Z2</accession>
<feature type="transmembrane region" description="Helical" evidence="2">
    <location>
        <begin position="226"/>
        <end position="246"/>
    </location>
</feature>
<organism evidence="3">
    <name type="scientific">hydrothermal vent metagenome</name>
    <dbReference type="NCBI Taxonomy" id="652676"/>
    <lineage>
        <taxon>unclassified sequences</taxon>
        <taxon>metagenomes</taxon>
        <taxon>ecological metagenomes</taxon>
    </lineage>
</organism>
<feature type="region of interest" description="Disordered" evidence="1">
    <location>
        <begin position="155"/>
        <end position="222"/>
    </location>
</feature>
<keyword evidence="2" id="KW-1133">Transmembrane helix</keyword>
<dbReference type="SUPFAM" id="SSF55961">
    <property type="entry name" value="Bet v1-like"/>
    <property type="match status" value="1"/>
</dbReference>
<evidence type="ECO:0000256" key="2">
    <source>
        <dbReference type="SAM" id="Phobius"/>
    </source>
</evidence>
<dbReference type="InterPro" id="IPR023393">
    <property type="entry name" value="START-like_dom_sf"/>
</dbReference>
<protein>
    <submittedName>
        <fullName evidence="3">Carbon monoxide dehydrogenase G protein</fullName>
    </submittedName>
</protein>
<name>A0A3B0R7Z2_9ZZZZ</name>
<proteinExistence type="predicted"/>
<evidence type="ECO:0000256" key="1">
    <source>
        <dbReference type="SAM" id="MobiDB-lite"/>
    </source>
</evidence>
<dbReference type="PANTHER" id="PTHR38588:SF1">
    <property type="entry name" value="BLL0334 PROTEIN"/>
    <property type="match status" value="1"/>
</dbReference>
<dbReference type="EMBL" id="UOEC01000058">
    <property type="protein sequence ID" value="VAV89320.1"/>
    <property type="molecule type" value="Genomic_DNA"/>
</dbReference>
<dbReference type="PANTHER" id="PTHR38588">
    <property type="entry name" value="BLL0334 PROTEIN"/>
    <property type="match status" value="1"/>
</dbReference>
<reference evidence="3" key="1">
    <citation type="submission" date="2018-06" db="EMBL/GenBank/DDBJ databases">
        <authorList>
            <person name="Zhirakovskaya E."/>
        </authorList>
    </citation>
    <scope>NUCLEOTIDE SEQUENCE</scope>
</reference>
<evidence type="ECO:0000313" key="3">
    <source>
        <dbReference type="EMBL" id="VAV89320.1"/>
    </source>
</evidence>
<gene>
    <name evidence="3" type="ORF">MNBD_ALPHA08-1638</name>
</gene>
<feature type="compositionally biased region" description="Basic residues" evidence="1">
    <location>
        <begin position="157"/>
        <end position="189"/>
    </location>
</feature>
<dbReference type="Gene3D" id="3.30.530.20">
    <property type="match status" value="1"/>
</dbReference>
<feature type="compositionally biased region" description="Low complexity" evidence="1">
    <location>
        <begin position="190"/>
        <end position="202"/>
    </location>
</feature>
<dbReference type="Pfam" id="PF06240">
    <property type="entry name" value="COXG"/>
    <property type="match status" value="1"/>
</dbReference>
<keyword evidence="2" id="KW-0812">Transmembrane</keyword>
<keyword evidence="2" id="KW-0472">Membrane</keyword>
<sequence length="248" mass="26291">MKLSGEEKISAPREQVWQALNDPEILKKSITGCKELIKKSDTEFSATVQAKVGPVKATFKGDVKLSKLNPPKSYVLSGQGKGGVAGFAKGKATVKLDEDGNNATILTYDVDAQVGGKLAQIGSRLIGSTAKKMANDFFKKFAKLAAAEPAATTGKKAVTKKSTAKKAPTKKAAAKKAPAKKKAAKKTVAKKQAAARVQPAQKTATPCKPAEQEQPTKIKRPDPNPLMMLILSALGAGIILFFFFMFGM</sequence>
<dbReference type="InterPro" id="IPR010419">
    <property type="entry name" value="CO_DH_gsu"/>
</dbReference>
<feature type="compositionally biased region" description="Basic and acidic residues" evidence="1">
    <location>
        <begin position="210"/>
        <end position="222"/>
    </location>
</feature>